<dbReference type="PROSITE" id="PS00108">
    <property type="entry name" value="PROTEIN_KINASE_ST"/>
    <property type="match status" value="1"/>
</dbReference>
<dbReference type="PROSITE" id="PS50011">
    <property type="entry name" value="PROTEIN_KINASE_DOM"/>
    <property type="match status" value="1"/>
</dbReference>
<dbReference type="PANTHER" id="PTHR47987">
    <property type="entry name" value="OS08G0249100 PROTEIN"/>
    <property type="match status" value="1"/>
</dbReference>
<dbReference type="AlphaFoldDB" id="A0AAD8MEA5"/>
<keyword evidence="3" id="KW-0808">Transferase</keyword>
<feature type="region of interest" description="Disordered" evidence="1">
    <location>
        <begin position="161"/>
        <end position="195"/>
    </location>
</feature>
<dbReference type="Gene3D" id="1.10.510.10">
    <property type="entry name" value="Transferase(Phosphotransferase) domain 1"/>
    <property type="match status" value="1"/>
</dbReference>
<dbReference type="FunFam" id="3.30.200.20:FF:000268">
    <property type="entry name" value="probable receptor-like serine/threonine-protein kinase At5g57670"/>
    <property type="match status" value="1"/>
</dbReference>
<reference evidence="3" key="1">
    <citation type="submission" date="2023-02" db="EMBL/GenBank/DDBJ databases">
        <title>Genome of toxic invasive species Heracleum sosnowskyi carries increased number of genes despite the absence of recent whole-genome duplications.</title>
        <authorList>
            <person name="Schelkunov M."/>
            <person name="Shtratnikova V."/>
            <person name="Makarenko M."/>
            <person name="Klepikova A."/>
            <person name="Omelchenko D."/>
            <person name="Novikova G."/>
            <person name="Obukhova E."/>
            <person name="Bogdanov V."/>
            <person name="Penin A."/>
            <person name="Logacheva M."/>
        </authorList>
    </citation>
    <scope>NUCLEOTIDE SEQUENCE</scope>
    <source>
        <strain evidence="3">Hsosn_3</strain>
        <tissue evidence="3">Leaf</tissue>
    </source>
</reference>
<dbReference type="PANTHER" id="PTHR47987:SF11">
    <property type="entry name" value="RECEPTOR-LIKE CYTOSOLIC SERINE_THREONINE-PROTEIN KINASE RBK1 ISOFORM X1"/>
    <property type="match status" value="1"/>
</dbReference>
<dbReference type="Pfam" id="PF00069">
    <property type="entry name" value="Pkinase"/>
    <property type="match status" value="1"/>
</dbReference>
<reference evidence="3" key="2">
    <citation type="submission" date="2023-05" db="EMBL/GenBank/DDBJ databases">
        <authorList>
            <person name="Schelkunov M.I."/>
        </authorList>
    </citation>
    <scope>NUCLEOTIDE SEQUENCE</scope>
    <source>
        <strain evidence="3">Hsosn_3</strain>
        <tissue evidence="3">Leaf</tissue>
    </source>
</reference>
<dbReference type="Gene3D" id="3.30.200.20">
    <property type="entry name" value="Phosphorylase Kinase, domain 1"/>
    <property type="match status" value="1"/>
</dbReference>
<dbReference type="Gene3D" id="3.40.50.620">
    <property type="entry name" value="HUPs"/>
    <property type="match status" value="1"/>
</dbReference>
<proteinExistence type="predicted"/>
<evidence type="ECO:0000259" key="2">
    <source>
        <dbReference type="PROSITE" id="PS50011"/>
    </source>
</evidence>
<dbReference type="GO" id="GO:0004672">
    <property type="term" value="F:protein kinase activity"/>
    <property type="evidence" value="ECO:0007669"/>
    <property type="project" value="InterPro"/>
</dbReference>
<dbReference type="InterPro" id="IPR008271">
    <property type="entry name" value="Ser/Thr_kinase_AS"/>
</dbReference>
<evidence type="ECO:0000313" key="3">
    <source>
        <dbReference type="EMBL" id="KAK1370336.1"/>
    </source>
</evidence>
<gene>
    <name evidence="3" type="ORF">POM88_036428</name>
</gene>
<dbReference type="InterPro" id="IPR006016">
    <property type="entry name" value="UspA"/>
</dbReference>
<sequence length="682" mass="75489">MTVENVINKNVLVGIRFDEHTKELLDWALVKVADPGDRVIALHVCRNSVRDSSLKEDLDHILDEYDGLCIKKKIDLTGEVLKGPSLRKVLVREAKSRAAMAVIVGISKPYMMGGWTSLAKYCAKNLPITTEVLAFHNGKVVYRRSATSNFPGYLRDPKPSIYLSKTPTSRDGQSECGDSELSEIGRNSHEGISSCEDGWRDSKYEDLGSFERHRKSLSALSTSTDLVQQRPGWPLLRAASIASPPVHEARKMSVVGWVMSLPNRSCSPGTPGSDSSLDSIKTEIFLGRDSSNLGNSGDYDDSSKGSCEIPEALELLKTNSSGTKWFSYDVLKNSTCQFSSGHIIGKGGCNSVYRGILPDGKAVAVKISKSSREAWEDFSQEVDIMTSLNHENITPLLGVCVEEKNLYSVYDYMALGDLDENLTKKKKVLSWEVRFGIALGIAEALNYLHNECSQPVIHRDVKSSNILLTEDYKPMISDFGLAIWGPTNSSFVTHTDVVGTFGYLAPEYFMYGKVSDKIDVYSFGVVLLELLSGKKAIVSESPKGQESLVMWAKQKLESGDLISILDENLDKNVEKEHIQRLALAAVLCLTISARLRPKMSQILKILRGEKDLESRSEVENYSDDQINNDDEVYPESSVESHISLALLDVDEDSISFSSTEPGSCRSLEGYLRGKWNRSLSLE</sequence>
<dbReference type="CDD" id="cd00293">
    <property type="entry name" value="USP-like"/>
    <property type="match status" value="1"/>
</dbReference>
<organism evidence="3 4">
    <name type="scientific">Heracleum sosnowskyi</name>
    <dbReference type="NCBI Taxonomy" id="360622"/>
    <lineage>
        <taxon>Eukaryota</taxon>
        <taxon>Viridiplantae</taxon>
        <taxon>Streptophyta</taxon>
        <taxon>Embryophyta</taxon>
        <taxon>Tracheophyta</taxon>
        <taxon>Spermatophyta</taxon>
        <taxon>Magnoliopsida</taxon>
        <taxon>eudicotyledons</taxon>
        <taxon>Gunneridae</taxon>
        <taxon>Pentapetalae</taxon>
        <taxon>asterids</taxon>
        <taxon>campanulids</taxon>
        <taxon>Apiales</taxon>
        <taxon>Apiaceae</taxon>
        <taxon>Apioideae</taxon>
        <taxon>apioid superclade</taxon>
        <taxon>Tordylieae</taxon>
        <taxon>Tordyliinae</taxon>
        <taxon>Heracleum</taxon>
    </lineage>
</organism>
<protein>
    <submittedName>
        <fullName evidence="3">Serine/threonine-protein kinase RLCKVII</fullName>
    </submittedName>
</protein>
<evidence type="ECO:0000313" key="4">
    <source>
        <dbReference type="Proteomes" id="UP001237642"/>
    </source>
</evidence>
<dbReference type="FunFam" id="1.10.510.10:FF:000284">
    <property type="entry name" value="Putative receptor-like serine/threonine-protein kinase"/>
    <property type="match status" value="1"/>
</dbReference>
<name>A0AAD8MEA5_9APIA</name>
<dbReference type="InterPro" id="IPR014729">
    <property type="entry name" value="Rossmann-like_a/b/a_fold"/>
</dbReference>
<dbReference type="SMART" id="SM00220">
    <property type="entry name" value="S_TKc"/>
    <property type="match status" value="1"/>
</dbReference>
<dbReference type="InterPro" id="IPR000719">
    <property type="entry name" value="Prot_kinase_dom"/>
</dbReference>
<dbReference type="SUPFAM" id="SSF56112">
    <property type="entry name" value="Protein kinase-like (PK-like)"/>
    <property type="match status" value="1"/>
</dbReference>
<comment type="caution">
    <text evidence="3">The sequence shown here is derived from an EMBL/GenBank/DDBJ whole genome shotgun (WGS) entry which is preliminary data.</text>
</comment>
<dbReference type="GO" id="GO:0005524">
    <property type="term" value="F:ATP binding"/>
    <property type="evidence" value="ECO:0007669"/>
    <property type="project" value="InterPro"/>
</dbReference>
<accession>A0AAD8MEA5</accession>
<feature type="domain" description="Protein kinase" evidence="2">
    <location>
        <begin position="338"/>
        <end position="595"/>
    </location>
</feature>
<keyword evidence="3" id="KW-0418">Kinase</keyword>
<dbReference type="InterPro" id="IPR011009">
    <property type="entry name" value="Kinase-like_dom_sf"/>
</dbReference>
<evidence type="ECO:0000256" key="1">
    <source>
        <dbReference type="SAM" id="MobiDB-lite"/>
    </source>
</evidence>
<dbReference type="SUPFAM" id="SSF52402">
    <property type="entry name" value="Adenine nucleotide alpha hydrolases-like"/>
    <property type="match status" value="1"/>
</dbReference>
<dbReference type="Pfam" id="PF00582">
    <property type="entry name" value="Usp"/>
    <property type="match status" value="1"/>
</dbReference>
<dbReference type="Proteomes" id="UP001237642">
    <property type="component" value="Unassembled WGS sequence"/>
</dbReference>
<keyword evidence="4" id="KW-1185">Reference proteome</keyword>
<dbReference type="InterPro" id="IPR046958">
    <property type="entry name" value="RBK1/2/STUNTED"/>
</dbReference>
<dbReference type="EMBL" id="JAUIZM010000008">
    <property type="protein sequence ID" value="KAK1370336.1"/>
    <property type="molecule type" value="Genomic_DNA"/>
</dbReference>